<sequence length="68" mass="8364">MENNFVGWMNIEIKELENRELFMRFSLYFSLERKASNTMPFVMLQMFPKREQNRRKKENKRENGGQQS</sequence>
<feature type="region of interest" description="Disordered" evidence="1">
    <location>
        <begin position="47"/>
        <end position="68"/>
    </location>
</feature>
<keyword evidence="2" id="KW-1185">Reference proteome</keyword>
<evidence type="ECO:0000256" key="1">
    <source>
        <dbReference type="SAM" id="MobiDB-lite"/>
    </source>
</evidence>
<dbReference type="Proteomes" id="UP000095282">
    <property type="component" value="Unplaced"/>
</dbReference>
<evidence type="ECO:0000313" key="3">
    <source>
        <dbReference type="WBParaSite" id="Csp11.Scaffold499.g2247.t1"/>
    </source>
</evidence>
<reference evidence="3" key="1">
    <citation type="submission" date="2016-11" db="UniProtKB">
        <authorList>
            <consortium name="WormBaseParasite"/>
        </authorList>
    </citation>
    <scope>IDENTIFICATION</scope>
</reference>
<proteinExistence type="predicted"/>
<dbReference type="WBParaSite" id="Csp11.Scaffold499.g2247.t1">
    <property type="protein sequence ID" value="Csp11.Scaffold499.g2247.t1"/>
    <property type="gene ID" value="Csp11.Scaffold499.g2247"/>
</dbReference>
<organism evidence="2 3">
    <name type="scientific">Caenorhabditis tropicalis</name>
    <dbReference type="NCBI Taxonomy" id="1561998"/>
    <lineage>
        <taxon>Eukaryota</taxon>
        <taxon>Metazoa</taxon>
        <taxon>Ecdysozoa</taxon>
        <taxon>Nematoda</taxon>
        <taxon>Chromadorea</taxon>
        <taxon>Rhabditida</taxon>
        <taxon>Rhabditina</taxon>
        <taxon>Rhabditomorpha</taxon>
        <taxon>Rhabditoidea</taxon>
        <taxon>Rhabditidae</taxon>
        <taxon>Peloderinae</taxon>
        <taxon>Caenorhabditis</taxon>
    </lineage>
</organism>
<evidence type="ECO:0000313" key="2">
    <source>
        <dbReference type="Proteomes" id="UP000095282"/>
    </source>
</evidence>
<feature type="compositionally biased region" description="Basic and acidic residues" evidence="1">
    <location>
        <begin position="59"/>
        <end position="68"/>
    </location>
</feature>
<dbReference type="AlphaFoldDB" id="A0A1I7T459"/>
<name>A0A1I7T459_9PELO</name>
<protein>
    <submittedName>
        <fullName evidence="3">Uncharacterized protein</fullName>
    </submittedName>
</protein>
<accession>A0A1I7T459</accession>